<dbReference type="RefSeq" id="WP_170009228.1">
    <property type="nucleotide sequence ID" value="NZ_JABCRE010000002.1"/>
</dbReference>
<gene>
    <name evidence="2" type="ORF">HKD42_00270</name>
</gene>
<dbReference type="Proteomes" id="UP000561181">
    <property type="component" value="Unassembled WGS sequence"/>
</dbReference>
<comment type="caution">
    <text evidence="2">The sequence shown here is derived from an EMBL/GenBank/DDBJ whole genome shotgun (WGS) entry which is preliminary data.</text>
</comment>
<feature type="signal peptide" evidence="1">
    <location>
        <begin position="1"/>
        <end position="21"/>
    </location>
</feature>
<organism evidence="2 3">
    <name type="scientific">Pontixanthobacter rizhaonensis</name>
    <dbReference type="NCBI Taxonomy" id="2730337"/>
    <lineage>
        <taxon>Bacteria</taxon>
        <taxon>Pseudomonadati</taxon>
        <taxon>Pseudomonadota</taxon>
        <taxon>Alphaproteobacteria</taxon>
        <taxon>Sphingomonadales</taxon>
        <taxon>Erythrobacteraceae</taxon>
        <taxon>Pontixanthobacter</taxon>
    </lineage>
</organism>
<sequence length="233" mass="24293">MMSAACVAAAGAMIMPEAADAGVVVKSSGPSASQFPVGKKVDDNGRITLKSGDKVTVLSNGSTRVISGPGTHRVSARGSSRRAAFRTLTQQRSASRARVGASRGDTVMSMTSPNLWWVDVSKSGTMCVSDLSAVRMWRPGMEGASTYVFASGSSTDHIHVSFPDGQMTTAWDAARMPLTEGASYTITGPGDGEAQEMTFATIASPPETPEALAEVLIEKGCNAQLELLAETLM</sequence>
<keyword evidence="1" id="KW-0732">Signal</keyword>
<accession>A0A848QAJ0</accession>
<protein>
    <recommendedName>
        <fullName evidence="4">DUF4384 domain-containing protein</fullName>
    </recommendedName>
</protein>
<reference evidence="2 3" key="1">
    <citation type="submission" date="2020-04" db="EMBL/GenBank/DDBJ databases">
        <authorList>
            <person name="Liu A."/>
        </authorList>
    </citation>
    <scope>NUCLEOTIDE SEQUENCE [LARGE SCALE GENOMIC DNA]</scope>
    <source>
        <strain evidence="2 3">RZ02</strain>
    </source>
</reference>
<feature type="chain" id="PRO_5032892818" description="DUF4384 domain-containing protein" evidence="1">
    <location>
        <begin position="22"/>
        <end position="233"/>
    </location>
</feature>
<proteinExistence type="predicted"/>
<evidence type="ECO:0008006" key="4">
    <source>
        <dbReference type="Google" id="ProtNLM"/>
    </source>
</evidence>
<dbReference type="AlphaFoldDB" id="A0A848QAJ0"/>
<evidence type="ECO:0000313" key="3">
    <source>
        <dbReference type="Proteomes" id="UP000561181"/>
    </source>
</evidence>
<evidence type="ECO:0000313" key="2">
    <source>
        <dbReference type="EMBL" id="NMW30501.1"/>
    </source>
</evidence>
<evidence type="ECO:0000256" key="1">
    <source>
        <dbReference type="SAM" id="SignalP"/>
    </source>
</evidence>
<name>A0A848QAJ0_9SPHN</name>
<keyword evidence="3" id="KW-1185">Reference proteome</keyword>
<dbReference type="EMBL" id="JABCRE010000002">
    <property type="protein sequence ID" value="NMW30501.1"/>
    <property type="molecule type" value="Genomic_DNA"/>
</dbReference>